<proteinExistence type="predicted"/>
<feature type="signal peptide" evidence="1">
    <location>
        <begin position="1"/>
        <end position="24"/>
    </location>
</feature>
<evidence type="ECO:0000313" key="3">
    <source>
        <dbReference type="Proteomes" id="UP000202440"/>
    </source>
</evidence>
<feature type="chain" id="PRO_5011968127" evidence="1">
    <location>
        <begin position="25"/>
        <end position="243"/>
    </location>
</feature>
<dbReference type="EMBL" id="CP022530">
    <property type="protein sequence ID" value="ASP38017.1"/>
    <property type="molecule type" value="Genomic_DNA"/>
</dbReference>
<dbReference type="Proteomes" id="UP000202440">
    <property type="component" value="Chromosome"/>
</dbReference>
<evidence type="ECO:0000313" key="2">
    <source>
        <dbReference type="EMBL" id="ASP38017.1"/>
    </source>
</evidence>
<dbReference type="KEGG" id="bsan:CHH28_04675"/>
<gene>
    <name evidence="2" type="ORF">CHH28_04675</name>
</gene>
<protein>
    <submittedName>
        <fullName evidence="2">Uncharacterized protein</fullName>
    </submittedName>
</protein>
<sequence length="243" mass="26569">MKNMPNLKNTAAIVFSFIVSSVYAENYCPISEGEVTNSGSLTKVYFLPTTYTDASLVDSVISALEVADFLADDRIIIDELPSSNSDTGPGSSEYDGLALAIAEKVLEQKNASADTAIDPYVDNVINFYNNGITNRQAVDIYRAGTNNGILTEPEAGFDRDISDQMGYVIRSEMRKTIERQRTQLQEGVGQVEADIIAGHRVILIGHGYGGLRANGIMEALEKRNPEFLPYVAAVRMDRLSEQA</sequence>
<name>A0A222FG20_9GAMM</name>
<keyword evidence="1" id="KW-0732">Signal</keyword>
<keyword evidence="3" id="KW-1185">Reference proteome</keyword>
<reference evidence="2 3" key="1">
    <citation type="submission" date="2017-07" db="EMBL/GenBank/DDBJ databases">
        <title>Annotated genome sequence of Bacterioplanes sanyensis isolated from Red Sea.</title>
        <authorList>
            <person name="Rehman Z.U."/>
        </authorList>
    </citation>
    <scope>NUCLEOTIDE SEQUENCE [LARGE SCALE GENOMIC DNA]</scope>
    <source>
        <strain evidence="2 3">NV9</strain>
    </source>
</reference>
<accession>A0A222FG20</accession>
<dbReference type="AlphaFoldDB" id="A0A222FG20"/>
<dbReference type="RefSeq" id="WP_094059216.1">
    <property type="nucleotide sequence ID" value="NZ_CP022530.1"/>
</dbReference>
<evidence type="ECO:0000256" key="1">
    <source>
        <dbReference type="SAM" id="SignalP"/>
    </source>
</evidence>
<organism evidence="2 3">
    <name type="scientific">Bacterioplanes sanyensis</name>
    <dbReference type="NCBI Taxonomy" id="1249553"/>
    <lineage>
        <taxon>Bacteria</taxon>
        <taxon>Pseudomonadati</taxon>
        <taxon>Pseudomonadota</taxon>
        <taxon>Gammaproteobacteria</taxon>
        <taxon>Oceanospirillales</taxon>
        <taxon>Oceanospirillaceae</taxon>
        <taxon>Bacterioplanes</taxon>
    </lineage>
</organism>